<evidence type="ECO:0000313" key="2">
    <source>
        <dbReference type="Proteomes" id="UP000005239"/>
    </source>
</evidence>
<evidence type="ECO:0000313" key="1">
    <source>
        <dbReference type="EnsemblMetazoa" id="PPA42457.1"/>
    </source>
</evidence>
<dbReference type="InterPro" id="IPR019428">
    <property type="entry name" value="7TM_GPCR_serpentine_rcpt_Str"/>
</dbReference>
<accession>A0A2A6D360</accession>
<proteinExistence type="predicted"/>
<accession>A0A8R1YYE2</accession>
<reference evidence="1" key="2">
    <citation type="submission" date="2022-06" db="UniProtKB">
        <authorList>
            <consortium name="EnsemblMetazoa"/>
        </authorList>
    </citation>
    <scope>IDENTIFICATION</scope>
    <source>
        <strain evidence="1">PS312</strain>
    </source>
</reference>
<reference evidence="2" key="1">
    <citation type="journal article" date="2008" name="Nat. Genet.">
        <title>The Pristionchus pacificus genome provides a unique perspective on nematode lifestyle and parasitism.</title>
        <authorList>
            <person name="Dieterich C."/>
            <person name="Clifton S.W."/>
            <person name="Schuster L.N."/>
            <person name="Chinwalla A."/>
            <person name="Delehaunty K."/>
            <person name="Dinkelacker I."/>
            <person name="Fulton L."/>
            <person name="Fulton R."/>
            <person name="Godfrey J."/>
            <person name="Minx P."/>
            <person name="Mitreva M."/>
            <person name="Roeseler W."/>
            <person name="Tian H."/>
            <person name="Witte H."/>
            <person name="Yang S.P."/>
            <person name="Wilson R.K."/>
            <person name="Sommer R.J."/>
        </authorList>
    </citation>
    <scope>NUCLEOTIDE SEQUENCE [LARGE SCALE GENOMIC DNA]</scope>
    <source>
        <strain evidence="2">PS312</strain>
    </source>
</reference>
<name>A0A2A6D360_PRIPA</name>
<sequence length="451" mass="50888">MIQMGDTRPVAQADGRGFSKLVMEESGGESRPPVVSTRMENRHPVAVIHWEASYLTALQMSAFTRTVEVVEIVNSVAGIVLNALLLIAIGRFSPNYLGTYKYLLTIFAFLDGYLAIIHVIVHPRVLRVGNIHSVVSDTIIDDRKVTAFWIGCQSMPFTLLVIHFLYRYWSVRRPHLIVLFSKKFFVSLLVFVTLGVLVSWISMCLLSTSGHDNKVALEIMIAEYESKYGKRIENAWILMEHWHDNQFDIILIAITLVMNAIMLCSVALSSLFAILTFRSIRSLYKTSFQFSKLQKQLLFALCAQSAIPILFVYWPYLICINAPFLHISGTVFHDICSPVFTFFPVWDAVIVICLFSDFRKGLFGIVRQLNVVAPTTQVTPVTQPQISVIPSMIKIIPLRFLIPTKPENNEKNVKAMAKINKLFNTTAAVPSVHTNPRWILSAMVSDLSGDE</sequence>
<dbReference type="Proteomes" id="UP000005239">
    <property type="component" value="Unassembled WGS sequence"/>
</dbReference>
<dbReference type="PANTHER" id="PTHR45907:SF16">
    <property type="entry name" value="SERPENTINE RECEPTOR, CLASS J"/>
    <property type="match status" value="1"/>
</dbReference>
<dbReference type="PANTHER" id="PTHR45907">
    <property type="entry name" value="SERPENTINE RECEPTOR, CLASS J"/>
    <property type="match status" value="1"/>
</dbReference>
<dbReference type="AlphaFoldDB" id="A0A2A6D360"/>
<keyword evidence="2" id="KW-1185">Reference proteome</keyword>
<organism evidence="1 2">
    <name type="scientific">Pristionchus pacificus</name>
    <name type="common">Parasitic nematode worm</name>
    <dbReference type="NCBI Taxonomy" id="54126"/>
    <lineage>
        <taxon>Eukaryota</taxon>
        <taxon>Metazoa</taxon>
        <taxon>Ecdysozoa</taxon>
        <taxon>Nematoda</taxon>
        <taxon>Chromadorea</taxon>
        <taxon>Rhabditida</taxon>
        <taxon>Rhabditina</taxon>
        <taxon>Diplogasteromorpha</taxon>
        <taxon>Diplogasteroidea</taxon>
        <taxon>Neodiplogasteridae</taxon>
        <taxon>Pristionchus</taxon>
    </lineage>
</organism>
<dbReference type="OrthoDB" id="6781668at2759"/>
<dbReference type="Pfam" id="PF10326">
    <property type="entry name" value="7TM_GPCR_Str"/>
    <property type="match status" value="1"/>
</dbReference>
<dbReference type="InterPro" id="IPR019423">
    <property type="entry name" value="7TM_GPCR_serpentine_rcpt_Srj"/>
</dbReference>
<protein>
    <submittedName>
        <fullName evidence="1">G protein-coupled receptor</fullName>
    </submittedName>
</protein>
<gene>
    <name evidence="1" type="primary">WBGene00280826</name>
</gene>
<dbReference type="SUPFAM" id="SSF81321">
    <property type="entry name" value="Family A G protein-coupled receptor-like"/>
    <property type="match status" value="1"/>
</dbReference>
<dbReference type="EnsemblMetazoa" id="PPA42457.1">
    <property type="protein sequence ID" value="PPA42457.1"/>
    <property type="gene ID" value="WBGene00280826"/>
</dbReference>